<name>A0A1D2MHS1_ORCCI</name>
<evidence type="ECO:0000256" key="10">
    <source>
        <dbReference type="SAM" id="MobiDB-lite"/>
    </source>
</evidence>
<feature type="transmembrane region" description="Helical" evidence="11">
    <location>
        <begin position="194"/>
        <end position="212"/>
    </location>
</feature>
<dbReference type="GO" id="GO:0005886">
    <property type="term" value="C:plasma membrane"/>
    <property type="evidence" value="ECO:0007669"/>
    <property type="project" value="TreeGrafter"/>
</dbReference>
<dbReference type="GO" id="GO:0004983">
    <property type="term" value="F:neuropeptide Y receptor activity"/>
    <property type="evidence" value="ECO:0007669"/>
    <property type="project" value="InterPro"/>
</dbReference>
<keyword evidence="7 9" id="KW-0675">Receptor</keyword>
<feature type="compositionally biased region" description="Polar residues" evidence="10">
    <location>
        <begin position="404"/>
        <end position="418"/>
    </location>
</feature>
<dbReference type="PANTHER" id="PTHR45695:SF9">
    <property type="entry name" value="LEUCOKININ RECEPTOR"/>
    <property type="match status" value="1"/>
</dbReference>
<feature type="transmembrane region" description="Helical" evidence="11">
    <location>
        <begin position="325"/>
        <end position="349"/>
    </location>
</feature>
<feature type="compositionally biased region" description="Polar residues" evidence="10">
    <location>
        <begin position="494"/>
        <end position="505"/>
    </location>
</feature>
<evidence type="ECO:0000256" key="9">
    <source>
        <dbReference type="RuleBase" id="RU000688"/>
    </source>
</evidence>
<dbReference type="PRINTS" id="PR01012">
    <property type="entry name" value="NRPEPTIDEYR"/>
</dbReference>
<dbReference type="PROSITE" id="PS00237">
    <property type="entry name" value="G_PROTEIN_RECEP_F1_1"/>
    <property type="match status" value="1"/>
</dbReference>
<feature type="transmembrane region" description="Helical" evidence="11">
    <location>
        <begin position="115"/>
        <end position="135"/>
    </location>
</feature>
<dbReference type="SMART" id="SM01381">
    <property type="entry name" value="7TM_GPCR_Srsx"/>
    <property type="match status" value="1"/>
</dbReference>
<evidence type="ECO:0000256" key="5">
    <source>
        <dbReference type="ARBA" id="ARBA00023040"/>
    </source>
</evidence>
<dbReference type="STRING" id="48709.A0A1D2MHS1"/>
<keyword evidence="4 11" id="KW-1133">Transmembrane helix</keyword>
<evidence type="ECO:0000313" key="13">
    <source>
        <dbReference type="EMBL" id="ODM92526.1"/>
    </source>
</evidence>
<evidence type="ECO:0000256" key="2">
    <source>
        <dbReference type="ARBA" id="ARBA00010663"/>
    </source>
</evidence>
<dbReference type="PANTHER" id="PTHR45695">
    <property type="entry name" value="LEUCOKININ RECEPTOR-RELATED"/>
    <property type="match status" value="1"/>
</dbReference>
<dbReference type="Pfam" id="PF00001">
    <property type="entry name" value="7tm_1"/>
    <property type="match status" value="1"/>
</dbReference>
<sequence>MMNSGGFESTTALPISSFLRAGLGYLNSQVPIIEHNYTGGISSISTAMESVTEGSNVTVNPYSGDSGDLYQVPLSIIIVLSILYGGISATALIGNLLVLWVVMVSRRMRTVTNMFIANLALADIIIGLFAIPFQFQAALLQRWNLPDFMCAFCPFVQVLSVNISVFTLSAIALDRYRAVLFPLSARVSKRKATWAILTIWSLGIGLALPTELDYKVIQIMDRNGNTKPFCTNLGLSPTFRTYYTLGIVVVQYFFPLIIISVAYAHMATKLWGTTAPGNKEELRDAVVIKMLALVVLLFALCWLPLQTYYFAQTLIPSINAYQYINIIWFCFHWLAMSNSCYNPFIYAIYNDKFQREFRARLWCFRRARQAGYDATYSEASDFDRSKIRASYRFTNNRSMRQSRHSIYSSGRTTTTTASDFRRNSSCNSRRSGLNNHRLSCDRTGSSFSPQFTRQQNQCRLSPEYDSCGGSSRHLGSTGERTYCTGRCSIVGMESSGSRKTSSFSEHNWRTSEDNTMPPLNLDSEPKSETMR</sequence>
<dbReference type="EMBL" id="LJIJ01001208">
    <property type="protein sequence ID" value="ODM92526.1"/>
    <property type="molecule type" value="Genomic_DNA"/>
</dbReference>
<dbReference type="InterPro" id="IPR000276">
    <property type="entry name" value="GPCR_Rhodpsn"/>
</dbReference>
<comment type="subcellular location">
    <subcellularLocation>
        <location evidence="1">Membrane</location>
        <topology evidence="1">Multi-pass membrane protein</topology>
    </subcellularLocation>
</comment>
<keyword evidence="3 9" id="KW-0812">Transmembrane</keyword>
<proteinExistence type="inferred from homology"/>
<dbReference type="OrthoDB" id="9445642at2759"/>
<keyword evidence="6 11" id="KW-0472">Membrane</keyword>
<evidence type="ECO:0000256" key="7">
    <source>
        <dbReference type="ARBA" id="ARBA00023170"/>
    </source>
</evidence>
<evidence type="ECO:0000256" key="8">
    <source>
        <dbReference type="ARBA" id="ARBA00023224"/>
    </source>
</evidence>
<evidence type="ECO:0000313" key="14">
    <source>
        <dbReference type="Proteomes" id="UP000094527"/>
    </source>
</evidence>
<gene>
    <name evidence="13" type="ORF">Ocin01_14150</name>
</gene>
<dbReference type="Proteomes" id="UP000094527">
    <property type="component" value="Unassembled WGS sequence"/>
</dbReference>
<evidence type="ECO:0000256" key="4">
    <source>
        <dbReference type="ARBA" id="ARBA00022989"/>
    </source>
</evidence>
<keyword evidence="8 9" id="KW-0807">Transducer</keyword>
<evidence type="ECO:0000256" key="1">
    <source>
        <dbReference type="ARBA" id="ARBA00004141"/>
    </source>
</evidence>
<feature type="transmembrane region" description="Helical" evidence="11">
    <location>
        <begin position="285"/>
        <end position="305"/>
    </location>
</feature>
<protein>
    <submittedName>
        <fullName evidence="13">Tachykinin-like peptide receptor 99D</fullName>
    </submittedName>
</protein>
<dbReference type="Gene3D" id="1.20.1070.10">
    <property type="entry name" value="Rhodopsin 7-helix transmembrane proteins"/>
    <property type="match status" value="1"/>
</dbReference>
<dbReference type="SUPFAM" id="SSF81321">
    <property type="entry name" value="Family A G protein-coupled receptor-like"/>
    <property type="match status" value="1"/>
</dbReference>
<comment type="similarity">
    <text evidence="2 9">Belongs to the G-protein coupled receptor 1 family.</text>
</comment>
<evidence type="ECO:0000256" key="11">
    <source>
        <dbReference type="SAM" id="Phobius"/>
    </source>
</evidence>
<dbReference type="PRINTS" id="PR00237">
    <property type="entry name" value="GPCRRHODOPSN"/>
</dbReference>
<feature type="transmembrane region" description="Helical" evidence="11">
    <location>
        <begin position="76"/>
        <end position="103"/>
    </location>
</feature>
<feature type="region of interest" description="Disordered" evidence="10">
    <location>
        <begin position="492"/>
        <end position="531"/>
    </location>
</feature>
<comment type="caution">
    <text evidence="13">The sequence shown here is derived from an EMBL/GenBank/DDBJ whole genome shotgun (WGS) entry which is preliminary data.</text>
</comment>
<accession>A0A1D2MHS1</accession>
<feature type="transmembrane region" description="Helical" evidence="11">
    <location>
        <begin position="242"/>
        <end position="264"/>
    </location>
</feature>
<keyword evidence="5 9" id="KW-0297">G-protein coupled receptor</keyword>
<evidence type="ECO:0000256" key="3">
    <source>
        <dbReference type="ARBA" id="ARBA00022692"/>
    </source>
</evidence>
<feature type="transmembrane region" description="Helical" evidence="11">
    <location>
        <begin position="155"/>
        <end position="173"/>
    </location>
</feature>
<keyword evidence="14" id="KW-1185">Reference proteome</keyword>
<evidence type="ECO:0000256" key="6">
    <source>
        <dbReference type="ARBA" id="ARBA00023136"/>
    </source>
</evidence>
<feature type="non-terminal residue" evidence="13">
    <location>
        <position position="531"/>
    </location>
</feature>
<dbReference type="InterPro" id="IPR000611">
    <property type="entry name" value="NPY_rcpt"/>
</dbReference>
<dbReference type="InterPro" id="IPR017452">
    <property type="entry name" value="GPCR_Rhodpsn_7TM"/>
</dbReference>
<feature type="domain" description="G-protein coupled receptors family 1 profile" evidence="12">
    <location>
        <begin position="94"/>
        <end position="346"/>
    </location>
</feature>
<organism evidence="13 14">
    <name type="scientific">Orchesella cincta</name>
    <name type="common">Springtail</name>
    <name type="synonym">Podura cincta</name>
    <dbReference type="NCBI Taxonomy" id="48709"/>
    <lineage>
        <taxon>Eukaryota</taxon>
        <taxon>Metazoa</taxon>
        <taxon>Ecdysozoa</taxon>
        <taxon>Arthropoda</taxon>
        <taxon>Hexapoda</taxon>
        <taxon>Collembola</taxon>
        <taxon>Entomobryomorpha</taxon>
        <taxon>Entomobryoidea</taxon>
        <taxon>Orchesellidae</taxon>
        <taxon>Orchesellinae</taxon>
        <taxon>Orchesella</taxon>
    </lineage>
</organism>
<dbReference type="OMA" id="IPSINAY"/>
<feature type="region of interest" description="Disordered" evidence="10">
    <location>
        <begin position="404"/>
        <end position="430"/>
    </location>
</feature>
<dbReference type="PROSITE" id="PS50262">
    <property type="entry name" value="G_PROTEIN_RECEP_F1_2"/>
    <property type="match status" value="1"/>
</dbReference>
<dbReference type="AlphaFoldDB" id="A0A1D2MHS1"/>
<reference evidence="13 14" key="1">
    <citation type="journal article" date="2016" name="Genome Biol. Evol.">
        <title>Gene Family Evolution Reflects Adaptation to Soil Environmental Stressors in the Genome of the Collembolan Orchesella cincta.</title>
        <authorList>
            <person name="Faddeeva-Vakhrusheva A."/>
            <person name="Derks M.F."/>
            <person name="Anvar S.Y."/>
            <person name="Agamennone V."/>
            <person name="Suring W."/>
            <person name="Smit S."/>
            <person name="van Straalen N.M."/>
            <person name="Roelofs D."/>
        </authorList>
    </citation>
    <scope>NUCLEOTIDE SEQUENCE [LARGE SCALE GENOMIC DNA]</scope>
    <source>
        <tissue evidence="13">Mixed pool</tissue>
    </source>
</reference>
<evidence type="ECO:0000259" key="12">
    <source>
        <dbReference type="PROSITE" id="PS50262"/>
    </source>
</evidence>